<dbReference type="PRINTS" id="PR00096">
    <property type="entry name" value="GATASE"/>
</dbReference>
<dbReference type="CDD" id="cd01997">
    <property type="entry name" value="GMP_synthase_C"/>
    <property type="match status" value="1"/>
</dbReference>
<evidence type="ECO:0000256" key="9">
    <source>
        <dbReference type="ARBA" id="ARBA00022962"/>
    </source>
</evidence>
<dbReference type="InterPro" id="IPR004739">
    <property type="entry name" value="GMP_synth_GATase"/>
</dbReference>
<evidence type="ECO:0000313" key="13">
    <source>
        <dbReference type="Proteomes" id="UP000009222"/>
    </source>
</evidence>
<dbReference type="NCBIfam" id="TIGR00884">
    <property type="entry name" value="guaA_Cterm"/>
    <property type="match status" value="1"/>
</dbReference>
<dbReference type="KEGG" id="taz:TREAZ_1564"/>
<dbReference type="EMBL" id="CP001841">
    <property type="protein sequence ID" value="AEF80384.1"/>
    <property type="molecule type" value="Genomic_DNA"/>
</dbReference>
<comment type="function">
    <text evidence="1">Catalyzes the synthesis of GMP from XMP.</text>
</comment>
<dbReference type="RefSeq" id="WP_015710453.1">
    <property type="nucleotide sequence ID" value="NC_015577.1"/>
</dbReference>
<dbReference type="PROSITE" id="PS51273">
    <property type="entry name" value="GATASE_TYPE_1"/>
    <property type="match status" value="1"/>
</dbReference>
<name>F5YDZ1_LEAAZ</name>
<keyword evidence="5 10" id="KW-0547">Nucleotide-binding</keyword>
<evidence type="ECO:0000256" key="3">
    <source>
        <dbReference type="ARBA" id="ARBA00012746"/>
    </source>
</evidence>
<reference evidence="13" key="1">
    <citation type="submission" date="2009-12" db="EMBL/GenBank/DDBJ databases">
        <title>Complete sequence of Treponema azotonutricium strain ZAS-9.</title>
        <authorList>
            <person name="Tetu S.G."/>
            <person name="Matson E."/>
            <person name="Ren Q."/>
            <person name="Seshadri R."/>
            <person name="Elbourne L."/>
            <person name="Hassan K.A."/>
            <person name="Durkin A."/>
            <person name="Radune D."/>
            <person name="Mohamoud Y."/>
            <person name="Shay R."/>
            <person name="Jin S."/>
            <person name="Zhang X."/>
            <person name="Lucey K."/>
            <person name="Ballor N.R."/>
            <person name="Ottesen E."/>
            <person name="Rosenthal R."/>
            <person name="Allen A."/>
            <person name="Leadbetter J.R."/>
            <person name="Paulsen I.T."/>
        </authorList>
    </citation>
    <scope>NUCLEOTIDE SEQUENCE [LARGE SCALE GENOMIC DNA]</scope>
    <source>
        <strain evidence="13">ATCC BAA-888 / DSM 13862 / ZAS-9</strain>
    </source>
</reference>
<dbReference type="GO" id="GO:0003921">
    <property type="term" value="F:GMP synthase activity"/>
    <property type="evidence" value="ECO:0007669"/>
    <property type="project" value="InterPro"/>
</dbReference>
<dbReference type="AlphaFoldDB" id="F5YDZ1"/>
<dbReference type="Pfam" id="PF00117">
    <property type="entry name" value="GATase"/>
    <property type="match status" value="1"/>
</dbReference>
<evidence type="ECO:0000256" key="5">
    <source>
        <dbReference type="ARBA" id="ARBA00022741"/>
    </source>
</evidence>
<dbReference type="PROSITE" id="PS51553">
    <property type="entry name" value="GMPS_ATP_PPASE"/>
    <property type="match status" value="1"/>
</dbReference>
<evidence type="ECO:0000256" key="6">
    <source>
        <dbReference type="ARBA" id="ARBA00022749"/>
    </source>
</evidence>
<keyword evidence="4 12" id="KW-0436">Ligase</keyword>
<dbReference type="CDD" id="cd01742">
    <property type="entry name" value="GATase1_GMP_Synthase"/>
    <property type="match status" value="1"/>
</dbReference>
<reference evidence="12 13" key="2">
    <citation type="journal article" date="2011" name="ISME J.">
        <title>RNA-seq reveals cooperative metabolic interactions between two termite-gut spirochete species in co-culture.</title>
        <authorList>
            <person name="Rosenthal A.Z."/>
            <person name="Matson E.G."/>
            <person name="Eldar A."/>
            <person name="Leadbetter J.R."/>
        </authorList>
    </citation>
    <scope>NUCLEOTIDE SEQUENCE [LARGE SCALE GENOMIC DNA]</scope>
    <source>
        <strain evidence="13">ATCC BAA-888 / DSM 13862 / ZAS-9</strain>
    </source>
</reference>
<dbReference type="InterPro" id="IPR022310">
    <property type="entry name" value="NAD/GMP_synthase"/>
</dbReference>
<dbReference type="InterPro" id="IPR029062">
    <property type="entry name" value="Class_I_gatase-like"/>
</dbReference>
<dbReference type="FunFam" id="3.30.300.10:FF:000002">
    <property type="entry name" value="GMP synthase [glutamine-hydrolyzing]"/>
    <property type="match status" value="1"/>
</dbReference>
<keyword evidence="8 10" id="KW-0067">ATP-binding</keyword>
<evidence type="ECO:0000256" key="7">
    <source>
        <dbReference type="ARBA" id="ARBA00022755"/>
    </source>
</evidence>
<dbReference type="SUPFAM" id="SSF52317">
    <property type="entry name" value="Class I glutamine amidotransferase-like"/>
    <property type="match status" value="1"/>
</dbReference>
<keyword evidence="7 10" id="KW-0658">Purine biosynthesis</keyword>
<dbReference type="SUPFAM" id="SSF54810">
    <property type="entry name" value="GMP synthetase C-terminal dimerisation domain"/>
    <property type="match status" value="1"/>
</dbReference>
<dbReference type="FunCoup" id="F5YDZ1">
    <property type="interactions" value="447"/>
</dbReference>
<dbReference type="OrthoDB" id="9802219at2"/>
<dbReference type="Gene3D" id="3.40.50.620">
    <property type="entry name" value="HUPs"/>
    <property type="match status" value="1"/>
</dbReference>
<keyword evidence="9" id="KW-0315">Glutamine amidotransferase</keyword>
<dbReference type="GO" id="GO:0005524">
    <property type="term" value="F:ATP binding"/>
    <property type="evidence" value="ECO:0007669"/>
    <property type="project" value="UniProtKB-UniRule"/>
</dbReference>
<dbReference type="Gene3D" id="3.30.300.10">
    <property type="match status" value="1"/>
</dbReference>
<dbReference type="InterPro" id="IPR001674">
    <property type="entry name" value="GMP_synth_C"/>
</dbReference>
<sequence>MDKILVLDFGSQTTALIGRRIRELGVYSEVIPGDTPLTDEFLASDTCKGVKGLILSGSPESVYTKEGSVPDPKVYSCGLPLLGICYGLQRMTYDNGGKVEALPKREYGGVGVTLDDADPPPHALSFINGFKKKSFTAWMSHGDTLTRLAPGFLQFGTSETGFPAVVIHESKSWFGLQFHPEVTHSEGGLDILAAYTFGVCRCEKNWTMEHYVEEVRRSLAARVEKNPVLLLISGGVDSTVAGALLLKTLDPDHVHLMYMDTGLMRKDETKTVKVALEKLGARHLHIIHCEDEFLAKLKGLEDPEAKRKAIGDLFITIQEREVARLGLPDSYFLAQGTLYTDLIESGKGVGKKAHLIKSHHNVGSPLVDAKRKAGRIIEPLDKLYKDEVRALGRLLVVDEEVVRRHPFPGPGLGVRILGEVTKEKCDILREADAIFISELKKRNLYDEIWQAFAVLLPIRSVGVAGDVRKYGWVLALRAITSADGMTADVYPFPTKDLLEISTLITNEVQDIGRVTYDISSKPPATIEWE</sequence>
<evidence type="ECO:0000259" key="11">
    <source>
        <dbReference type="PROSITE" id="PS51553"/>
    </source>
</evidence>
<evidence type="ECO:0000256" key="1">
    <source>
        <dbReference type="ARBA" id="ARBA00002332"/>
    </source>
</evidence>
<gene>
    <name evidence="12" type="ordered locus">TREAZ_1564</name>
</gene>
<evidence type="ECO:0000256" key="8">
    <source>
        <dbReference type="ARBA" id="ARBA00022840"/>
    </source>
</evidence>
<dbReference type="STRING" id="545695.TREAZ_1564"/>
<protein>
    <recommendedName>
        <fullName evidence="3">GMP synthase (glutamine-hydrolyzing)</fullName>
        <ecNumber evidence="3">6.3.5.2</ecNumber>
    </recommendedName>
</protein>
<proteinExistence type="predicted"/>
<dbReference type="InterPro" id="IPR025777">
    <property type="entry name" value="GMPS_ATP_PPase_dom"/>
</dbReference>
<dbReference type="PANTHER" id="PTHR11922:SF2">
    <property type="entry name" value="GMP SYNTHASE [GLUTAMINE-HYDROLYZING]"/>
    <property type="match status" value="1"/>
</dbReference>
<evidence type="ECO:0000256" key="2">
    <source>
        <dbReference type="ARBA" id="ARBA00005153"/>
    </source>
</evidence>
<dbReference type="SUPFAM" id="SSF52402">
    <property type="entry name" value="Adenine nucleotide alpha hydrolases-like"/>
    <property type="match status" value="1"/>
</dbReference>
<feature type="binding site" evidence="10">
    <location>
        <begin position="233"/>
        <end position="239"/>
    </location>
    <ligand>
        <name>ATP</name>
        <dbReference type="ChEBI" id="CHEBI:30616"/>
    </ligand>
</feature>
<dbReference type="eggNOG" id="COG0519">
    <property type="taxonomic scope" value="Bacteria"/>
</dbReference>
<dbReference type="InParanoid" id="F5YDZ1"/>
<dbReference type="InterPro" id="IPR014729">
    <property type="entry name" value="Rossmann-like_a/b/a_fold"/>
</dbReference>
<dbReference type="UniPathway" id="UPA00189">
    <property type="reaction ID" value="UER00296"/>
</dbReference>
<dbReference type="Gene3D" id="3.40.50.880">
    <property type="match status" value="1"/>
</dbReference>
<dbReference type="GO" id="GO:0005829">
    <property type="term" value="C:cytosol"/>
    <property type="evidence" value="ECO:0007669"/>
    <property type="project" value="TreeGrafter"/>
</dbReference>
<organism evidence="12 13">
    <name type="scientific">Leadbettera azotonutricia (strain ATCC BAA-888 / DSM 13862 / ZAS-9)</name>
    <name type="common">Treponema azotonutricium</name>
    <dbReference type="NCBI Taxonomy" id="545695"/>
    <lineage>
        <taxon>Bacteria</taxon>
        <taxon>Pseudomonadati</taxon>
        <taxon>Spirochaetota</taxon>
        <taxon>Spirochaetia</taxon>
        <taxon>Spirochaetales</taxon>
        <taxon>Breznakiellaceae</taxon>
        <taxon>Leadbettera</taxon>
    </lineage>
</organism>
<dbReference type="HOGENOM" id="CLU_014340_0_5_12"/>
<dbReference type="Proteomes" id="UP000009222">
    <property type="component" value="Chromosome"/>
</dbReference>
<dbReference type="PANTHER" id="PTHR11922">
    <property type="entry name" value="GMP SYNTHASE-RELATED"/>
    <property type="match status" value="1"/>
</dbReference>
<evidence type="ECO:0000313" key="12">
    <source>
        <dbReference type="EMBL" id="AEF80384.1"/>
    </source>
</evidence>
<keyword evidence="6 10" id="KW-0332">GMP biosynthesis</keyword>
<comment type="pathway">
    <text evidence="2">Purine metabolism; GMP biosynthesis; GMP from XMP (L-Gln route): step 1/1.</text>
</comment>
<accession>F5YDZ1</accession>
<dbReference type="Pfam" id="PF00958">
    <property type="entry name" value="GMP_synt_C"/>
    <property type="match status" value="1"/>
</dbReference>
<dbReference type="NCBIfam" id="NF000848">
    <property type="entry name" value="PRK00074.1"/>
    <property type="match status" value="1"/>
</dbReference>
<feature type="domain" description="GMPS ATP-PPase" evidence="11">
    <location>
        <begin position="206"/>
        <end position="404"/>
    </location>
</feature>
<dbReference type="Pfam" id="PF02540">
    <property type="entry name" value="NAD_synthase"/>
    <property type="match status" value="1"/>
</dbReference>
<keyword evidence="13" id="KW-1185">Reference proteome</keyword>
<dbReference type="EC" id="6.3.5.2" evidence="3"/>
<evidence type="ECO:0000256" key="10">
    <source>
        <dbReference type="PROSITE-ProRule" id="PRU00886"/>
    </source>
</evidence>
<evidence type="ECO:0000256" key="4">
    <source>
        <dbReference type="ARBA" id="ARBA00022598"/>
    </source>
</evidence>
<dbReference type="InterPro" id="IPR017926">
    <property type="entry name" value="GATASE"/>
</dbReference>